<evidence type="ECO:0000256" key="1">
    <source>
        <dbReference type="SAM" id="MobiDB-lite"/>
    </source>
</evidence>
<feature type="domain" description="PWWP" evidence="3">
    <location>
        <begin position="252"/>
        <end position="381"/>
    </location>
</feature>
<proteinExistence type="predicted"/>
<gene>
    <name evidence="5" type="primary">LOC108865250</name>
</gene>
<feature type="region of interest" description="Disordered" evidence="1">
    <location>
        <begin position="442"/>
        <end position="476"/>
    </location>
</feature>
<dbReference type="Proteomes" id="UP000694867">
    <property type="component" value="Unplaced"/>
</dbReference>
<dbReference type="Pfam" id="PF20886">
    <property type="entry name" value="PWP3A-B_C"/>
    <property type="match status" value="1"/>
</dbReference>
<dbReference type="RefSeq" id="XP_018497617.1">
    <property type="nucleotide sequence ID" value="XM_018642101.1"/>
</dbReference>
<evidence type="ECO:0000313" key="5">
    <source>
        <dbReference type="RefSeq" id="XP_018497617.1"/>
    </source>
</evidence>
<dbReference type="Gene3D" id="2.30.30.140">
    <property type="match status" value="1"/>
</dbReference>
<dbReference type="SUPFAM" id="SSF63748">
    <property type="entry name" value="Tudor/PWWP/MBT"/>
    <property type="match status" value="1"/>
</dbReference>
<dbReference type="InterPro" id="IPR000313">
    <property type="entry name" value="PWWP_dom"/>
</dbReference>
<evidence type="ECO:0000259" key="2">
    <source>
        <dbReference type="Pfam" id="PF00855"/>
    </source>
</evidence>
<dbReference type="KEGG" id="goe:108865250"/>
<dbReference type="InterPro" id="IPR048795">
    <property type="entry name" value="PWP3A_3B_4_C"/>
</dbReference>
<dbReference type="AlphaFoldDB" id="A0AAJ7L8U0"/>
<sequence length="499" mass="55551">MEDTVVQIGAQLFTAATSKKKKTVKAKTEIAIELDEKSELSKTKEKSPLPGPSSASEATATKTLEPQLSSEEEDEEDEALSERLGIKRNDIVWVKQGQNVFWPGLVLKILNRGLRGKARTNTIQMRVFLIHNGSKLTVQSTKVESFDSPNRKEFLETGQKQKAALATEHARAAQKADKFLRERVLGVNIDPVRFFCLGETKVIQEHESSSSEDDEPPEEQVGIPQWELPSIEDLSAAEKKSSAARQAWIKNSKDSRRASNQALVEFITGGKVGAHLVGLYRGTVPSRRHDHYTSEDNDLRQKLKRSSWWGPIDDQLQQEAIFEYCHDVIERSKEVGVVKGLDTIKYAFEVFCPEAITKAICKLAMVDMETAAEIFEKGAQIVRACEALEQPEAEAVEPVEEESLEREKAIVETEEEVPGRETPAAEEAVVDEVLEGTVEAEETVKAETEEKMTAEPEPDVVPAEAEEGPSENLDTGEVVREELERLGVDSDLLKEIEQT</sequence>
<dbReference type="GeneID" id="108865250"/>
<feature type="compositionally biased region" description="Basic and acidic residues" evidence="1">
    <location>
        <begin position="442"/>
        <end position="454"/>
    </location>
</feature>
<evidence type="ECO:0000313" key="4">
    <source>
        <dbReference type="Proteomes" id="UP000694867"/>
    </source>
</evidence>
<reference evidence="5" key="1">
    <citation type="submission" date="2025-08" db="UniProtKB">
        <authorList>
            <consortium name="RefSeq"/>
        </authorList>
    </citation>
    <scope>IDENTIFICATION</scope>
</reference>
<name>A0AAJ7L8U0_9ACAR</name>
<feature type="compositionally biased region" description="Basic and acidic residues" evidence="1">
    <location>
        <begin position="36"/>
        <end position="47"/>
    </location>
</feature>
<dbReference type="Pfam" id="PF00855">
    <property type="entry name" value="PWWP"/>
    <property type="match status" value="1"/>
</dbReference>
<feature type="compositionally biased region" description="Acidic residues" evidence="1">
    <location>
        <begin position="70"/>
        <end position="79"/>
    </location>
</feature>
<feature type="domain" description="PWWP" evidence="2">
    <location>
        <begin position="89"/>
        <end position="174"/>
    </location>
</feature>
<feature type="region of interest" description="Disordered" evidence="1">
    <location>
        <begin position="36"/>
        <end position="81"/>
    </location>
</feature>
<accession>A0AAJ7L8U0</accession>
<feature type="compositionally biased region" description="Polar residues" evidence="1">
    <location>
        <begin position="53"/>
        <end position="62"/>
    </location>
</feature>
<keyword evidence="4" id="KW-1185">Reference proteome</keyword>
<evidence type="ECO:0000259" key="3">
    <source>
        <dbReference type="Pfam" id="PF20886"/>
    </source>
</evidence>
<organism evidence="4 5">
    <name type="scientific">Galendromus occidentalis</name>
    <name type="common">western predatory mite</name>
    <dbReference type="NCBI Taxonomy" id="34638"/>
    <lineage>
        <taxon>Eukaryota</taxon>
        <taxon>Metazoa</taxon>
        <taxon>Ecdysozoa</taxon>
        <taxon>Arthropoda</taxon>
        <taxon>Chelicerata</taxon>
        <taxon>Arachnida</taxon>
        <taxon>Acari</taxon>
        <taxon>Parasitiformes</taxon>
        <taxon>Mesostigmata</taxon>
        <taxon>Gamasina</taxon>
        <taxon>Phytoseioidea</taxon>
        <taxon>Phytoseiidae</taxon>
        <taxon>Typhlodrominae</taxon>
        <taxon>Galendromus</taxon>
    </lineage>
</organism>
<protein>
    <submittedName>
        <fullName evidence="5">Uncharacterized protein LOC108865250</fullName>
    </submittedName>
</protein>